<organism evidence="12 13">
    <name type="scientific">Candidatus Scybalenecus merdavium</name>
    <dbReference type="NCBI Taxonomy" id="2840939"/>
    <lineage>
        <taxon>Bacteria</taxon>
        <taxon>Bacillati</taxon>
        <taxon>Bacillota</taxon>
        <taxon>Clostridia</taxon>
        <taxon>Eubacteriales</taxon>
        <taxon>Oscillospiraceae</taxon>
        <taxon>Oscillospiraceae incertae sedis</taxon>
        <taxon>Candidatus Scybalenecus</taxon>
    </lineage>
</organism>
<feature type="domain" description="OmpR/PhoB-type" evidence="11">
    <location>
        <begin position="128"/>
        <end position="224"/>
    </location>
</feature>
<reference evidence="12" key="2">
    <citation type="journal article" date="2021" name="PeerJ">
        <title>Extensive microbial diversity within the chicken gut microbiome revealed by metagenomics and culture.</title>
        <authorList>
            <person name="Gilroy R."/>
            <person name="Ravi A."/>
            <person name="Getino M."/>
            <person name="Pursley I."/>
            <person name="Horton D.L."/>
            <person name="Alikhan N.F."/>
            <person name="Baker D."/>
            <person name="Gharbi K."/>
            <person name="Hall N."/>
            <person name="Watson M."/>
            <person name="Adriaenssens E.M."/>
            <person name="Foster-Nyarko E."/>
            <person name="Jarju S."/>
            <person name="Secka A."/>
            <person name="Antonio M."/>
            <person name="Oren A."/>
            <person name="Chaudhuri R.R."/>
            <person name="La Ragione R."/>
            <person name="Hildebrand F."/>
            <person name="Pallen M.J."/>
        </authorList>
    </citation>
    <scope>NUCLEOTIDE SEQUENCE</scope>
    <source>
        <strain evidence="12">CHK176-6737</strain>
    </source>
</reference>
<evidence type="ECO:0000256" key="1">
    <source>
        <dbReference type="ARBA" id="ARBA00018672"/>
    </source>
</evidence>
<accession>A0A9D1MTX0</accession>
<dbReference type="PANTHER" id="PTHR48111">
    <property type="entry name" value="REGULATOR OF RPOS"/>
    <property type="match status" value="1"/>
</dbReference>
<sequence>MALIYIVEDDNSIRDLESYALQNINYEVCGFEKGAELYPALEARMPDLIILDIMLPEEDGISILKRLRKNTATAALPIMVVTAKDTEMDAVRALDNGADDYVTKPFGVMEFLSRVKALLRRSEGKTSAHKWVYDQLVLDDEKHRVTVDGENVELTFKEYELLKYLLINKGIVLSRDKIMDTIWGYNFESESRTVDAHIQTLRKKLGKMGSAIITVRNVGYKLGE</sequence>
<evidence type="ECO:0000256" key="3">
    <source>
        <dbReference type="ARBA" id="ARBA00023012"/>
    </source>
</evidence>
<feature type="domain" description="Response regulatory" evidence="10">
    <location>
        <begin position="3"/>
        <end position="119"/>
    </location>
</feature>
<evidence type="ECO:0000256" key="7">
    <source>
        <dbReference type="ARBA" id="ARBA00024867"/>
    </source>
</evidence>
<dbReference type="GO" id="GO:0032993">
    <property type="term" value="C:protein-DNA complex"/>
    <property type="evidence" value="ECO:0007669"/>
    <property type="project" value="TreeGrafter"/>
</dbReference>
<dbReference type="InterPro" id="IPR001789">
    <property type="entry name" value="Sig_transdc_resp-reg_receiver"/>
</dbReference>
<dbReference type="EMBL" id="DVNM01000015">
    <property type="protein sequence ID" value="HIU68829.1"/>
    <property type="molecule type" value="Genomic_DNA"/>
</dbReference>
<evidence type="ECO:0000256" key="5">
    <source>
        <dbReference type="ARBA" id="ARBA00023125"/>
    </source>
</evidence>
<dbReference type="SUPFAM" id="SSF52172">
    <property type="entry name" value="CheY-like"/>
    <property type="match status" value="1"/>
</dbReference>
<dbReference type="SMART" id="SM00448">
    <property type="entry name" value="REC"/>
    <property type="match status" value="1"/>
</dbReference>
<dbReference type="PANTHER" id="PTHR48111:SF1">
    <property type="entry name" value="TWO-COMPONENT RESPONSE REGULATOR ORR33"/>
    <property type="match status" value="1"/>
</dbReference>
<comment type="caution">
    <text evidence="12">The sequence shown here is derived from an EMBL/GenBank/DDBJ whole genome shotgun (WGS) entry which is preliminary data.</text>
</comment>
<dbReference type="CDD" id="cd00383">
    <property type="entry name" value="trans_reg_C"/>
    <property type="match status" value="1"/>
</dbReference>
<dbReference type="GO" id="GO:0006355">
    <property type="term" value="P:regulation of DNA-templated transcription"/>
    <property type="evidence" value="ECO:0007669"/>
    <property type="project" value="InterPro"/>
</dbReference>
<dbReference type="GO" id="GO:0005829">
    <property type="term" value="C:cytosol"/>
    <property type="evidence" value="ECO:0007669"/>
    <property type="project" value="TreeGrafter"/>
</dbReference>
<evidence type="ECO:0000256" key="4">
    <source>
        <dbReference type="ARBA" id="ARBA00023015"/>
    </source>
</evidence>
<dbReference type="PROSITE" id="PS50110">
    <property type="entry name" value="RESPONSE_REGULATORY"/>
    <property type="match status" value="1"/>
</dbReference>
<dbReference type="SUPFAM" id="SSF46894">
    <property type="entry name" value="C-terminal effector domain of the bipartite response regulators"/>
    <property type="match status" value="1"/>
</dbReference>
<keyword evidence="6" id="KW-0804">Transcription</keyword>
<dbReference type="InterPro" id="IPR039420">
    <property type="entry name" value="WalR-like"/>
</dbReference>
<keyword evidence="2 8" id="KW-0597">Phosphoprotein</keyword>
<protein>
    <recommendedName>
        <fullName evidence="1">Stage 0 sporulation protein A homolog</fullName>
    </recommendedName>
</protein>
<feature type="modified residue" description="4-aspartylphosphate" evidence="8">
    <location>
        <position position="52"/>
    </location>
</feature>
<name>A0A9D1MTX0_9FIRM</name>
<proteinExistence type="predicted"/>
<evidence type="ECO:0000256" key="6">
    <source>
        <dbReference type="ARBA" id="ARBA00023163"/>
    </source>
</evidence>
<dbReference type="GO" id="GO:0000156">
    <property type="term" value="F:phosphorelay response regulator activity"/>
    <property type="evidence" value="ECO:0007669"/>
    <property type="project" value="TreeGrafter"/>
</dbReference>
<dbReference type="InterPro" id="IPR011006">
    <property type="entry name" value="CheY-like_superfamily"/>
</dbReference>
<dbReference type="PROSITE" id="PS51755">
    <property type="entry name" value="OMPR_PHOB"/>
    <property type="match status" value="1"/>
</dbReference>
<reference evidence="12" key="1">
    <citation type="submission" date="2020-10" db="EMBL/GenBank/DDBJ databases">
        <authorList>
            <person name="Gilroy R."/>
        </authorList>
    </citation>
    <scope>NUCLEOTIDE SEQUENCE</scope>
    <source>
        <strain evidence="12">CHK176-6737</strain>
    </source>
</reference>
<evidence type="ECO:0000256" key="2">
    <source>
        <dbReference type="ARBA" id="ARBA00022553"/>
    </source>
</evidence>
<dbReference type="GO" id="GO:0000976">
    <property type="term" value="F:transcription cis-regulatory region binding"/>
    <property type="evidence" value="ECO:0007669"/>
    <property type="project" value="TreeGrafter"/>
</dbReference>
<evidence type="ECO:0000256" key="9">
    <source>
        <dbReference type="PROSITE-ProRule" id="PRU01091"/>
    </source>
</evidence>
<dbReference type="InterPro" id="IPR016032">
    <property type="entry name" value="Sig_transdc_resp-reg_C-effctor"/>
</dbReference>
<keyword evidence="4" id="KW-0805">Transcription regulation</keyword>
<keyword evidence="3" id="KW-0902">Two-component regulatory system</keyword>
<dbReference type="SMART" id="SM00862">
    <property type="entry name" value="Trans_reg_C"/>
    <property type="match status" value="1"/>
</dbReference>
<dbReference type="Gene3D" id="6.10.250.690">
    <property type="match status" value="1"/>
</dbReference>
<dbReference type="Proteomes" id="UP000824125">
    <property type="component" value="Unassembled WGS sequence"/>
</dbReference>
<evidence type="ECO:0000313" key="13">
    <source>
        <dbReference type="Proteomes" id="UP000824125"/>
    </source>
</evidence>
<dbReference type="InterPro" id="IPR001867">
    <property type="entry name" value="OmpR/PhoB-type_DNA-bd"/>
</dbReference>
<dbReference type="Gene3D" id="3.40.50.2300">
    <property type="match status" value="1"/>
</dbReference>
<dbReference type="Pfam" id="PF00486">
    <property type="entry name" value="Trans_reg_C"/>
    <property type="match status" value="1"/>
</dbReference>
<evidence type="ECO:0000259" key="10">
    <source>
        <dbReference type="PROSITE" id="PS50110"/>
    </source>
</evidence>
<gene>
    <name evidence="12" type="ORF">IAD23_02580</name>
</gene>
<evidence type="ECO:0000259" key="11">
    <source>
        <dbReference type="PROSITE" id="PS51755"/>
    </source>
</evidence>
<dbReference type="InterPro" id="IPR036388">
    <property type="entry name" value="WH-like_DNA-bd_sf"/>
</dbReference>
<evidence type="ECO:0000256" key="8">
    <source>
        <dbReference type="PROSITE-ProRule" id="PRU00169"/>
    </source>
</evidence>
<keyword evidence="5 9" id="KW-0238">DNA-binding</keyword>
<dbReference type="AlphaFoldDB" id="A0A9D1MTX0"/>
<evidence type="ECO:0000313" key="12">
    <source>
        <dbReference type="EMBL" id="HIU68829.1"/>
    </source>
</evidence>
<feature type="DNA-binding region" description="OmpR/PhoB-type" evidence="9">
    <location>
        <begin position="128"/>
        <end position="224"/>
    </location>
</feature>
<comment type="function">
    <text evidence="7">May play the central regulatory role in sporulation. It may be an element of the effector pathway responsible for the activation of sporulation genes in response to nutritional stress. Spo0A may act in concert with spo0H (a sigma factor) to control the expression of some genes that are critical to the sporulation process.</text>
</comment>
<dbReference type="Gene3D" id="1.10.10.10">
    <property type="entry name" value="Winged helix-like DNA-binding domain superfamily/Winged helix DNA-binding domain"/>
    <property type="match status" value="1"/>
</dbReference>
<dbReference type="Pfam" id="PF00072">
    <property type="entry name" value="Response_reg"/>
    <property type="match status" value="1"/>
</dbReference>